<feature type="domain" description="BTB" evidence="1">
    <location>
        <begin position="57"/>
        <end position="131"/>
    </location>
</feature>
<proteinExistence type="predicted"/>
<evidence type="ECO:0000313" key="2">
    <source>
        <dbReference type="EMBL" id="EKD19157.1"/>
    </source>
</evidence>
<gene>
    <name evidence="2" type="ORF">MBM_02394</name>
</gene>
<evidence type="ECO:0000259" key="1">
    <source>
        <dbReference type="PROSITE" id="PS50097"/>
    </source>
</evidence>
<organism evidence="2 3">
    <name type="scientific">Marssonina brunnea f. sp. multigermtubi (strain MB_m1)</name>
    <name type="common">Marssonina leaf spot fungus</name>
    <dbReference type="NCBI Taxonomy" id="1072389"/>
    <lineage>
        <taxon>Eukaryota</taxon>
        <taxon>Fungi</taxon>
        <taxon>Dikarya</taxon>
        <taxon>Ascomycota</taxon>
        <taxon>Pezizomycotina</taxon>
        <taxon>Leotiomycetes</taxon>
        <taxon>Helotiales</taxon>
        <taxon>Drepanopezizaceae</taxon>
        <taxon>Drepanopeziza</taxon>
    </lineage>
</organism>
<dbReference type="Gene3D" id="3.30.710.10">
    <property type="entry name" value="Potassium Channel Kv1.1, Chain A"/>
    <property type="match status" value="1"/>
</dbReference>
<dbReference type="OMA" id="NPASECD"/>
<protein>
    <recommendedName>
        <fullName evidence="1">BTB domain-containing protein</fullName>
    </recommendedName>
</protein>
<dbReference type="Pfam" id="PF00651">
    <property type="entry name" value="BTB"/>
    <property type="match status" value="1"/>
</dbReference>
<evidence type="ECO:0000313" key="3">
    <source>
        <dbReference type="Proteomes" id="UP000006753"/>
    </source>
</evidence>
<dbReference type="EMBL" id="JH921431">
    <property type="protein sequence ID" value="EKD19157.1"/>
    <property type="molecule type" value="Genomic_DNA"/>
</dbReference>
<dbReference type="InterPro" id="IPR000210">
    <property type="entry name" value="BTB/POZ_dom"/>
</dbReference>
<dbReference type="SUPFAM" id="SSF54695">
    <property type="entry name" value="POZ domain"/>
    <property type="match status" value="1"/>
</dbReference>
<dbReference type="Proteomes" id="UP000006753">
    <property type="component" value="Unassembled WGS sequence"/>
</dbReference>
<dbReference type="AlphaFoldDB" id="K1X2F0"/>
<accession>K1X2F0</accession>
<dbReference type="KEGG" id="mbe:MBM_02394"/>
<keyword evidence="3" id="KW-1185">Reference proteome</keyword>
<dbReference type="OrthoDB" id="194443at2759"/>
<name>K1X2F0_MARBU</name>
<dbReference type="CDD" id="cd18186">
    <property type="entry name" value="BTB_POZ_ZBTB_KLHL-like"/>
    <property type="match status" value="1"/>
</dbReference>
<sequence length="282" mass="31598">MTIEYLCKPVPARMSEHSCICMDCARGNPASECDRCYRIHKHTGEVNQMDSLARCPEIATLLVGPNETKLTCHKALLGFYSNVFEAYIYTGSHSSRHEKDEEHAVKLSLERPEAIAVFLTWLYSGQLECDISGEELWALGDRLRSPLFCNEVMHLLYATYAHRDNWMTAQSASVAFAQAPGSRLYEFVCDYLRVQGPLCAAALLSHDDDGTTRQLYEGDWDRLIAGGGDLVLFVAKHDGFVYDSGPELPRYTTGNKQEHYLLDEHHRSVDAFLGGIEDHAGG</sequence>
<dbReference type="InParanoid" id="K1X2F0"/>
<dbReference type="InterPro" id="IPR011333">
    <property type="entry name" value="SKP1/BTB/POZ_sf"/>
</dbReference>
<dbReference type="HOGENOM" id="CLU_987212_0_0_1"/>
<reference evidence="2 3" key="1">
    <citation type="journal article" date="2012" name="BMC Genomics">
        <title>Sequencing the genome of Marssonina brunnea reveals fungus-poplar co-evolution.</title>
        <authorList>
            <person name="Zhu S."/>
            <person name="Cao Y.-Z."/>
            <person name="Jiang C."/>
            <person name="Tan B.-Y."/>
            <person name="Wang Z."/>
            <person name="Feng S."/>
            <person name="Zhang L."/>
            <person name="Su X.-H."/>
            <person name="Brejova B."/>
            <person name="Vinar T."/>
            <person name="Xu M."/>
            <person name="Wang M.-X."/>
            <person name="Zhang S.-G."/>
            <person name="Huang M.-R."/>
            <person name="Wu R."/>
            <person name="Zhou Y."/>
        </authorList>
    </citation>
    <scope>NUCLEOTIDE SEQUENCE [LARGE SCALE GENOMIC DNA]</scope>
    <source>
        <strain evidence="2 3">MB_m1</strain>
    </source>
</reference>
<dbReference type="PROSITE" id="PS50097">
    <property type="entry name" value="BTB"/>
    <property type="match status" value="1"/>
</dbReference>